<dbReference type="RefSeq" id="WP_153401615.1">
    <property type="nucleotide sequence ID" value="NZ_ML762425.1"/>
</dbReference>
<organism evidence="2 3">
    <name type="scientific">Gracilibacillus oryzae</name>
    <dbReference type="NCBI Taxonomy" id="1672701"/>
    <lineage>
        <taxon>Bacteria</taxon>
        <taxon>Bacillati</taxon>
        <taxon>Bacillota</taxon>
        <taxon>Bacilli</taxon>
        <taxon>Bacillales</taxon>
        <taxon>Bacillaceae</taxon>
        <taxon>Gracilibacillus</taxon>
    </lineage>
</organism>
<accession>A0A7C8GVB9</accession>
<evidence type="ECO:0000259" key="1">
    <source>
        <dbReference type="Pfam" id="PF03755"/>
    </source>
</evidence>
<comment type="caution">
    <text evidence="2">The sequence shown here is derived from an EMBL/GenBank/DDBJ whole genome shotgun (WGS) entry which is preliminary data.</text>
</comment>
<dbReference type="PANTHER" id="PTHR30636">
    <property type="entry name" value="UPF0701 PROTEIN YICC"/>
    <property type="match status" value="1"/>
</dbReference>
<dbReference type="OrthoDB" id="9771229at2"/>
<dbReference type="EMBL" id="WEID01000015">
    <property type="protein sequence ID" value="KAB8138684.1"/>
    <property type="molecule type" value="Genomic_DNA"/>
</dbReference>
<dbReference type="GO" id="GO:0004521">
    <property type="term" value="F:RNA endonuclease activity"/>
    <property type="evidence" value="ECO:0007669"/>
    <property type="project" value="InterPro"/>
</dbReference>
<evidence type="ECO:0000313" key="2">
    <source>
        <dbReference type="EMBL" id="KAB8138684.1"/>
    </source>
</evidence>
<dbReference type="Proteomes" id="UP000480246">
    <property type="component" value="Unassembled WGS sequence"/>
</dbReference>
<name>A0A7C8GVB9_9BACI</name>
<dbReference type="InterPro" id="IPR013527">
    <property type="entry name" value="YicC-like_N"/>
</dbReference>
<feature type="domain" description="Endoribonuclease YicC-like N-terminal" evidence="1">
    <location>
        <begin position="1"/>
        <end position="155"/>
    </location>
</feature>
<proteinExistence type="predicted"/>
<evidence type="ECO:0000313" key="3">
    <source>
        <dbReference type="Proteomes" id="UP000480246"/>
    </source>
</evidence>
<keyword evidence="3" id="KW-1185">Reference proteome</keyword>
<protein>
    <recommendedName>
        <fullName evidence="1">Endoribonuclease YicC-like N-terminal domain-containing protein</fullName>
    </recommendedName>
</protein>
<dbReference type="Pfam" id="PF03755">
    <property type="entry name" value="YicC-like_N"/>
    <property type="match status" value="1"/>
</dbReference>
<gene>
    <name evidence="2" type="ORF">F9U64_03450</name>
</gene>
<dbReference type="InterPro" id="IPR005229">
    <property type="entry name" value="YicC/YloC-like"/>
</dbReference>
<sequence length="184" mass="21412">MRSMTGFGKAEYKSDDLLITVQIRTVNHRFLDITTQIPSYMLYKEDAVKKSVKQYLYRGKAEITIYINSKEVEQKKLQTNWNVVEQYIANLKEIKTKYNLSGDIAMEMIAQNPLIMEIVQEVNDPSEIEGVIITLIEDALDHVINMRAQEGANLQTDLEDNLQKIENILKWLGERRNIVIIEYQ</sequence>
<dbReference type="AlphaFoldDB" id="A0A7C8GVB9"/>
<dbReference type="PANTHER" id="PTHR30636:SF3">
    <property type="entry name" value="UPF0701 PROTEIN YICC"/>
    <property type="match status" value="1"/>
</dbReference>
<reference evidence="2 3" key="1">
    <citation type="submission" date="2019-10" db="EMBL/GenBank/DDBJ databases">
        <title>Gracilibacillus sp. nov. isolated from rice seeds.</title>
        <authorList>
            <person name="He S."/>
        </authorList>
    </citation>
    <scope>NUCLEOTIDE SEQUENCE [LARGE SCALE GENOMIC DNA]</scope>
    <source>
        <strain evidence="2 3">TD8</strain>
    </source>
</reference>